<organism evidence="2 3">
    <name type="scientific">Phalacrocorax carbo</name>
    <name type="common">Great cormorant</name>
    <name type="synonym">Pelecanus carbo</name>
    <dbReference type="NCBI Taxonomy" id="9209"/>
    <lineage>
        <taxon>Eukaryota</taxon>
        <taxon>Metazoa</taxon>
        <taxon>Chordata</taxon>
        <taxon>Craniata</taxon>
        <taxon>Vertebrata</taxon>
        <taxon>Euteleostomi</taxon>
        <taxon>Archelosauria</taxon>
        <taxon>Archosauria</taxon>
        <taxon>Dinosauria</taxon>
        <taxon>Saurischia</taxon>
        <taxon>Theropoda</taxon>
        <taxon>Coelurosauria</taxon>
        <taxon>Aves</taxon>
        <taxon>Neognathae</taxon>
        <taxon>Neoaves</taxon>
        <taxon>Aequornithes</taxon>
        <taxon>Suliformes</taxon>
        <taxon>Phalacrocoracidae</taxon>
        <taxon>Phalacrocorax</taxon>
    </lineage>
</organism>
<proteinExistence type="predicted"/>
<feature type="region of interest" description="Disordered" evidence="1">
    <location>
        <begin position="73"/>
        <end position="104"/>
    </location>
</feature>
<dbReference type="EMBL" id="KL431354">
    <property type="protein sequence ID" value="KFW91727.1"/>
    <property type="molecule type" value="Genomic_DNA"/>
</dbReference>
<evidence type="ECO:0000313" key="2">
    <source>
        <dbReference type="EMBL" id="KFW91727.1"/>
    </source>
</evidence>
<gene>
    <name evidence="2" type="ORF">N336_02462</name>
</gene>
<accession>A0A093R6G6</accession>
<sequence length="141" mass="15998">MKPAGHLCERVPQLTGFPLSQANKMDYPVNPPLLSDDDLKDSNGRIHIILSKSAQKKIHQKRMRELALLRREREKEREKSLHLTRHSGDPEDATKESFVLPPINGTVSVSHNMSNIRRERAGTALRKRVNRPSLPSIPIIS</sequence>
<reference evidence="2 3" key="1">
    <citation type="submission" date="2014-04" db="EMBL/GenBank/DDBJ databases">
        <title>Genome evolution of avian class.</title>
        <authorList>
            <person name="Zhang G."/>
            <person name="Li C."/>
        </authorList>
    </citation>
    <scope>NUCLEOTIDE SEQUENCE [LARGE SCALE GENOMIC DNA]</scope>
    <source>
        <strain evidence="2">BGI_N336</strain>
    </source>
</reference>
<keyword evidence="3" id="KW-1185">Reference proteome</keyword>
<feature type="non-terminal residue" evidence="2">
    <location>
        <position position="141"/>
    </location>
</feature>
<dbReference type="Proteomes" id="UP000053238">
    <property type="component" value="Unassembled WGS sequence"/>
</dbReference>
<feature type="compositionally biased region" description="Basic and acidic residues" evidence="1">
    <location>
        <begin position="73"/>
        <end position="95"/>
    </location>
</feature>
<evidence type="ECO:0000256" key="1">
    <source>
        <dbReference type="SAM" id="MobiDB-lite"/>
    </source>
</evidence>
<dbReference type="AlphaFoldDB" id="A0A093R6G6"/>
<name>A0A093R6G6_PHACA</name>
<protein>
    <submittedName>
        <fullName evidence="2">Protein FAM179A</fullName>
    </submittedName>
</protein>
<evidence type="ECO:0000313" key="3">
    <source>
        <dbReference type="Proteomes" id="UP000053238"/>
    </source>
</evidence>